<name>A0A263CXU4_9PSEU</name>
<dbReference type="AlphaFoldDB" id="A0A263CXU4"/>
<keyword evidence="2" id="KW-0223">Dioxygenase</keyword>
<reference evidence="2 3" key="1">
    <citation type="submission" date="2017-07" db="EMBL/GenBank/DDBJ databases">
        <title>Amycolatopsis antarcticus sp. nov., isolated from the surface of an Antarcticus brown macroalga.</title>
        <authorList>
            <person name="Wang J."/>
            <person name="Leiva S."/>
            <person name="Huang J."/>
            <person name="Huang Y."/>
        </authorList>
    </citation>
    <scope>NUCLEOTIDE SEQUENCE [LARGE SCALE GENOMIC DNA]</scope>
    <source>
        <strain evidence="2 3">AU-G6</strain>
    </source>
</reference>
<dbReference type="RefSeq" id="WP_094864992.1">
    <property type="nucleotide sequence ID" value="NZ_NKYE01000017.1"/>
</dbReference>
<feature type="domain" description="[Acyl-carrier-protein] S-malonyltransferase-like inserted helical" evidence="1">
    <location>
        <begin position="367"/>
        <end position="446"/>
    </location>
</feature>
<dbReference type="NCBIfam" id="TIGR02814">
    <property type="entry name" value="pfaD_fam"/>
    <property type="match status" value="1"/>
</dbReference>
<dbReference type="SUPFAM" id="SSF51412">
    <property type="entry name" value="Inosine monophosphate dehydrogenase (IMPDH)"/>
    <property type="match status" value="1"/>
</dbReference>
<dbReference type="InterPro" id="IPR049489">
    <property type="entry name" value="FabD-like_helical_ins"/>
</dbReference>
<accession>A0A263CXU4</accession>
<dbReference type="PANTHER" id="PTHR32332:SF20">
    <property type="entry name" value="2-NITROPROPANE DIOXYGENASE-LIKE PROTEIN"/>
    <property type="match status" value="1"/>
</dbReference>
<comment type="caution">
    <text evidence="2">The sequence shown here is derived from an EMBL/GenBank/DDBJ whole genome shotgun (WGS) entry which is preliminary data.</text>
</comment>
<dbReference type="Proteomes" id="UP000242444">
    <property type="component" value="Unassembled WGS sequence"/>
</dbReference>
<proteinExistence type="predicted"/>
<gene>
    <name evidence="2" type="ORF">CFN78_23085</name>
</gene>
<keyword evidence="3" id="KW-1185">Reference proteome</keyword>
<protein>
    <submittedName>
        <fullName evidence="2">2-nitropropane dioxygenase</fullName>
    </submittedName>
</protein>
<sequence length="514" mass="55920">MTVSSAPASLTDVVRRVREPVHVVARDDGGIDTVLGDPTGSRALATLPPLYPEWLGDRSFTELHGTRFPYVTGEMANGIATTDMVVAMGRADMLGFFGAAGLSLPRVERAVTTMREALPGRRNWGVNLIHAPQHPDWEQGMVDLLVREAIPAVSVSAFMDLTPNVVQLATCGLRRDGNGGISRRTQVFAKISRPEVAEKFISPAPRAMLEALRAQGRITAEEAELAALIPVAEDITVEADSGGHTDNRPLVSLLPRMLTLAARVAERDGHGRSVRVGVAGGLGTPHGIAAAFAAGAAYVVTGSVNQTCVEAGISADAKEMLAQADVADVIMAPASDMFELGVKVQVLRRGTMFGPRANQLYQIYRDYPSLETIPFPEREKLERSVFRAGIEDIWAETREYWLRRDPAEVDRAVSEPKHRMALVFRWYLGKASWWAIEGESARRADYQLWCGPATGAFNDWVRGSFLAEPAHRGVVQVARNLLEGAAVITRAHQLRTYGVPVPSTAFGFVPRRLT</sequence>
<evidence type="ECO:0000313" key="2">
    <source>
        <dbReference type="EMBL" id="OZM70809.1"/>
    </source>
</evidence>
<dbReference type="InterPro" id="IPR013785">
    <property type="entry name" value="Aldolase_TIM"/>
</dbReference>
<evidence type="ECO:0000313" key="3">
    <source>
        <dbReference type="Proteomes" id="UP000242444"/>
    </source>
</evidence>
<dbReference type="PANTHER" id="PTHR32332">
    <property type="entry name" value="2-NITROPROPANE DIOXYGENASE"/>
    <property type="match status" value="1"/>
</dbReference>
<dbReference type="Pfam" id="PF21607">
    <property type="entry name" value="FabD_helical_ins"/>
    <property type="match status" value="1"/>
</dbReference>
<dbReference type="Pfam" id="PF03060">
    <property type="entry name" value="NMO"/>
    <property type="match status" value="1"/>
</dbReference>
<keyword evidence="2" id="KW-0560">Oxidoreductase</keyword>
<dbReference type="GO" id="GO:0051213">
    <property type="term" value="F:dioxygenase activity"/>
    <property type="evidence" value="ECO:0007669"/>
    <property type="project" value="UniProtKB-KW"/>
</dbReference>
<evidence type="ECO:0000259" key="1">
    <source>
        <dbReference type="Pfam" id="PF21607"/>
    </source>
</evidence>
<dbReference type="InterPro" id="IPR014179">
    <property type="entry name" value="PfaD-like_TIM-barrel"/>
</dbReference>
<organism evidence="2 3">
    <name type="scientific">Amycolatopsis antarctica</name>
    <dbReference type="NCBI Taxonomy" id="1854586"/>
    <lineage>
        <taxon>Bacteria</taxon>
        <taxon>Bacillati</taxon>
        <taxon>Actinomycetota</taxon>
        <taxon>Actinomycetes</taxon>
        <taxon>Pseudonocardiales</taxon>
        <taxon>Pseudonocardiaceae</taxon>
        <taxon>Amycolatopsis</taxon>
    </lineage>
</organism>
<dbReference type="InParanoid" id="A0A263CXU4"/>
<dbReference type="OrthoDB" id="3543921at2"/>
<dbReference type="Gene3D" id="3.20.20.70">
    <property type="entry name" value="Aldolase class I"/>
    <property type="match status" value="1"/>
</dbReference>
<dbReference type="EMBL" id="NKYE01000017">
    <property type="protein sequence ID" value="OZM70809.1"/>
    <property type="molecule type" value="Genomic_DNA"/>
</dbReference>